<dbReference type="RefSeq" id="WP_186870892.1">
    <property type="nucleotide sequence ID" value="NZ_JACOOL010000013.1"/>
</dbReference>
<evidence type="ECO:0000313" key="2">
    <source>
        <dbReference type="Proteomes" id="UP000637359"/>
    </source>
</evidence>
<protein>
    <submittedName>
        <fullName evidence="1">Hydrolase</fullName>
    </submittedName>
</protein>
<reference evidence="1" key="1">
    <citation type="submission" date="2020-08" db="EMBL/GenBank/DDBJ databases">
        <title>Genome public.</title>
        <authorList>
            <person name="Liu C."/>
            <person name="Sun Q."/>
        </authorList>
    </citation>
    <scope>NUCLEOTIDE SEQUENCE</scope>
    <source>
        <strain evidence="1">BX22</strain>
    </source>
</reference>
<gene>
    <name evidence="1" type="ORF">H8S33_15400</name>
</gene>
<evidence type="ECO:0000313" key="1">
    <source>
        <dbReference type="EMBL" id="MBC5638181.1"/>
    </source>
</evidence>
<comment type="caution">
    <text evidence="1">The sequence shown here is derived from an EMBL/GenBank/DDBJ whole genome shotgun (WGS) entry which is preliminary data.</text>
</comment>
<dbReference type="GO" id="GO:0016787">
    <property type="term" value="F:hydrolase activity"/>
    <property type="evidence" value="ECO:0007669"/>
    <property type="project" value="UniProtKB-KW"/>
</dbReference>
<organism evidence="1 2">
    <name type="scientific">Ornithinibacillus hominis</name>
    <dbReference type="NCBI Taxonomy" id="2763055"/>
    <lineage>
        <taxon>Bacteria</taxon>
        <taxon>Bacillati</taxon>
        <taxon>Bacillota</taxon>
        <taxon>Bacilli</taxon>
        <taxon>Bacillales</taxon>
        <taxon>Bacillaceae</taxon>
        <taxon>Ornithinibacillus</taxon>
    </lineage>
</organism>
<keyword evidence="2" id="KW-1185">Reference proteome</keyword>
<dbReference type="AlphaFoldDB" id="A0A923RJR4"/>
<keyword evidence="1" id="KW-0378">Hydrolase</keyword>
<proteinExistence type="predicted"/>
<accession>A0A923RJR4</accession>
<dbReference type="Proteomes" id="UP000637359">
    <property type="component" value="Unassembled WGS sequence"/>
</dbReference>
<sequence length="106" mass="12364">MEKKKYYVEIGSGEISQIKYHNNDSFTIYATDEEVAILRAKLANMHDASYNSFWRAHVPIMPYHNDKSNDSYDSEMVEAYQLLHDLGDHTTKKHIESIGILDEKHM</sequence>
<name>A0A923RJR4_9BACI</name>
<dbReference type="EMBL" id="JACOOL010000013">
    <property type="protein sequence ID" value="MBC5638181.1"/>
    <property type="molecule type" value="Genomic_DNA"/>
</dbReference>